<evidence type="ECO:0000313" key="15">
    <source>
        <dbReference type="EMBL" id="NER27879.1"/>
    </source>
</evidence>
<evidence type="ECO:0000256" key="2">
    <source>
        <dbReference type="ARBA" id="ARBA00022475"/>
    </source>
</evidence>
<organism evidence="15">
    <name type="scientific">Symploca sp. SIO1C4</name>
    <dbReference type="NCBI Taxonomy" id="2607765"/>
    <lineage>
        <taxon>Bacteria</taxon>
        <taxon>Bacillati</taxon>
        <taxon>Cyanobacteriota</taxon>
        <taxon>Cyanophyceae</taxon>
        <taxon>Coleofasciculales</taxon>
        <taxon>Coleofasciculaceae</taxon>
        <taxon>Symploca</taxon>
    </lineage>
</organism>
<dbReference type="PANTHER" id="PTHR32089:SF114">
    <property type="entry name" value="METHYL-ACCEPTING CHEMOTAXIS PROTEIN MCPB"/>
    <property type="match status" value="1"/>
</dbReference>
<dbReference type="SUPFAM" id="SSF55781">
    <property type="entry name" value="GAF domain-like"/>
    <property type="match status" value="1"/>
</dbReference>
<dbReference type="PANTHER" id="PTHR32089">
    <property type="entry name" value="METHYL-ACCEPTING CHEMOTAXIS PROTEIN MCPB"/>
    <property type="match status" value="1"/>
</dbReference>
<dbReference type="InterPro" id="IPR029151">
    <property type="entry name" value="Sensor-like_sf"/>
</dbReference>
<evidence type="ECO:0000256" key="10">
    <source>
        <dbReference type="SAM" id="Coils"/>
    </source>
</evidence>
<dbReference type="InterPro" id="IPR033479">
    <property type="entry name" value="dCache_1"/>
</dbReference>
<feature type="transmembrane region" description="Helical" evidence="11">
    <location>
        <begin position="48"/>
        <end position="71"/>
    </location>
</feature>
<dbReference type="Pfam" id="PF02743">
    <property type="entry name" value="dCache_1"/>
    <property type="match status" value="1"/>
</dbReference>
<dbReference type="CDD" id="cd06225">
    <property type="entry name" value="HAMP"/>
    <property type="match status" value="2"/>
</dbReference>
<evidence type="ECO:0000256" key="8">
    <source>
        <dbReference type="ARBA" id="ARBA00029447"/>
    </source>
</evidence>
<dbReference type="Pfam" id="PF01590">
    <property type="entry name" value="GAF"/>
    <property type="match status" value="1"/>
</dbReference>
<dbReference type="GO" id="GO:0007165">
    <property type="term" value="P:signal transduction"/>
    <property type="evidence" value="ECO:0007669"/>
    <property type="project" value="UniProtKB-KW"/>
</dbReference>
<evidence type="ECO:0000256" key="9">
    <source>
        <dbReference type="PROSITE-ProRule" id="PRU00284"/>
    </source>
</evidence>
<dbReference type="InterPro" id="IPR003660">
    <property type="entry name" value="HAMP_dom"/>
</dbReference>
<protein>
    <submittedName>
        <fullName evidence="15">GAF domain-containing protein</fullName>
    </submittedName>
</protein>
<evidence type="ECO:0000256" key="1">
    <source>
        <dbReference type="ARBA" id="ARBA00004651"/>
    </source>
</evidence>
<sequence>MKLKEPPAIQPVLNKLIEETKLIETIQTIPSNSLLRRWLPAMSLRLKAMLLAIAVGTIPVLAIGGIAYQVANNSVKEQITKVQLTFTKSLAEQFSQFLWERYKEAEILTSEQIFTNPQFWAMATVEQKQAVLDRFQSTLGFYDSVVFLDLEGNVLFQSQSANPLKSNYSNRRYYQQAIQTQQIAINNFQIAKSSGKFSIEFAAPVKQDGRLIGIVRTRIPIQNAEEIFKNLEDGNSSWHLINAQGLILATNNAIHQNQQAQGMLQQVLKLQKERTSYSGVSPNFLDKQTKSLVTYVPVNRTGGLPRVDAGALVSIDANVAFAPQAQLLRVILLGTGATALALGAIGALLAYKTTNPITAAASAVTKIGQGELDTRLEVRGEDEIAELADNINSMAEQLEELLQKQQLESERSKLLKDITLELFRSLDVDEILTRAVNKIREYLITDRVIVYKFDENWQGTVIAESVEEGYPYALGALIDDPCFAENYVEKYKQGRVQATPDIYQADLSSCYLKQLEPFAVKANLVAPILVAGDLMGLLIAHQCSASREWENTEIDLFSQLAVQVGIAIERAQIEQEKMAAQQQSLVSDQLQKRILELLKEVDPIREGDLTIRARVTEDEIGTIADSYNATVSKLQKIVTQVQAAAQQVATTTSSNQFSIQALSVEAQEQAQKITSALKRAKEMADSVAVVANKAKQAEAAVKQASETVAEGDATMNRTVDGMLAIRETVTQARQKVQRLGESSEKISRVVNLISNFAAQTNLLAFNASLEAARAGEEGRGFAIVADQVRTLAQQSAVATNEIEQLVTEIQAETKEVVAAMAAGGEQVLTGTQLVNESRYSLNKITSTSSEINQLVEAIAKVTVVQSHASDAVTKTMNEVALLASKTSKETTLVSSSFEQLQTVAQAMQYNVGQFKVK</sequence>
<feature type="transmembrane region" description="Helical" evidence="11">
    <location>
        <begin position="330"/>
        <end position="351"/>
    </location>
</feature>
<keyword evidence="3" id="KW-0145">Chemotaxis</keyword>
<dbReference type="SUPFAM" id="SSF103190">
    <property type="entry name" value="Sensory domain-like"/>
    <property type="match status" value="1"/>
</dbReference>
<dbReference type="GO" id="GO:0005886">
    <property type="term" value="C:plasma membrane"/>
    <property type="evidence" value="ECO:0007669"/>
    <property type="project" value="UniProtKB-SubCell"/>
</dbReference>
<evidence type="ECO:0000256" key="3">
    <source>
        <dbReference type="ARBA" id="ARBA00022500"/>
    </source>
</evidence>
<dbReference type="InterPro" id="IPR004090">
    <property type="entry name" value="Chemotax_Me-accpt_rcpt"/>
</dbReference>
<keyword evidence="5 11" id="KW-1133">Transmembrane helix</keyword>
<dbReference type="SMART" id="SM00065">
    <property type="entry name" value="GAF"/>
    <property type="match status" value="1"/>
</dbReference>
<evidence type="ECO:0000259" key="12">
    <source>
        <dbReference type="PROSITE" id="PS50046"/>
    </source>
</evidence>
<dbReference type="PROSITE" id="PS50046">
    <property type="entry name" value="PHYTOCHROME_2"/>
    <property type="match status" value="1"/>
</dbReference>
<feature type="domain" description="HAMP" evidence="14">
    <location>
        <begin position="351"/>
        <end position="403"/>
    </location>
</feature>
<comment type="similarity">
    <text evidence="8">Belongs to the methyl-accepting chemotaxis (MCP) protein family.</text>
</comment>
<dbReference type="PRINTS" id="PR00260">
    <property type="entry name" value="CHEMTRNSDUCR"/>
</dbReference>
<gene>
    <name evidence="15" type="ORF">F6J89_09650</name>
</gene>
<dbReference type="EMBL" id="JAAHFQ010000144">
    <property type="protein sequence ID" value="NER27879.1"/>
    <property type="molecule type" value="Genomic_DNA"/>
</dbReference>
<dbReference type="PROSITE" id="PS50111">
    <property type="entry name" value="CHEMOTAXIS_TRANSDUC_2"/>
    <property type="match status" value="1"/>
</dbReference>
<keyword evidence="6 11" id="KW-0472">Membrane</keyword>
<evidence type="ECO:0000256" key="6">
    <source>
        <dbReference type="ARBA" id="ARBA00023136"/>
    </source>
</evidence>
<dbReference type="Pfam" id="PF00672">
    <property type="entry name" value="HAMP"/>
    <property type="match status" value="2"/>
</dbReference>
<feature type="domain" description="HAMP" evidence="14">
    <location>
        <begin position="588"/>
        <end position="639"/>
    </location>
</feature>
<dbReference type="AlphaFoldDB" id="A0A6B3N474"/>
<evidence type="ECO:0000256" key="7">
    <source>
        <dbReference type="ARBA" id="ARBA00023224"/>
    </source>
</evidence>
<dbReference type="InterPro" id="IPR003018">
    <property type="entry name" value="GAF"/>
</dbReference>
<feature type="domain" description="Methyl-accepting transducer" evidence="13">
    <location>
        <begin position="644"/>
        <end position="880"/>
    </location>
</feature>
<comment type="subcellular location">
    <subcellularLocation>
        <location evidence="1">Cell membrane</location>
        <topology evidence="1">Multi-pass membrane protein</topology>
    </subcellularLocation>
</comment>
<dbReference type="SUPFAM" id="SSF58104">
    <property type="entry name" value="Methyl-accepting chemotaxis protein (MCP) signaling domain"/>
    <property type="match status" value="1"/>
</dbReference>
<dbReference type="PROSITE" id="PS50885">
    <property type="entry name" value="HAMP"/>
    <property type="match status" value="2"/>
</dbReference>
<dbReference type="SUPFAM" id="SSF158472">
    <property type="entry name" value="HAMP domain-like"/>
    <property type="match status" value="1"/>
</dbReference>
<evidence type="ECO:0000259" key="14">
    <source>
        <dbReference type="PROSITE" id="PS50885"/>
    </source>
</evidence>
<dbReference type="Gene3D" id="6.10.340.10">
    <property type="match status" value="1"/>
</dbReference>
<dbReference type="Pfam" id="PF00015">
    <property type="entry name" value="MCPsignal"/>
    <property type="match status" value="1"/>
</dbReference>
<dbReference type="CDD" id="cd11386">
    <property type="entry name" value="MCP_signal"/>
    <property type="match status" value="1"/>
</dbReference>
<feature type="coiled-coil region" evidence="10">
    <location>
        <begin position="663"/>
        <end position="707"/>
    </location>
</feature>
<dbReference type="Gene3D" id="3.30.450.20">
    <property type="entry name" value="PAS domain"/>
    <property type="match status" value="1"/>
</dbReference>
<evidence type="ECO:0000259" key="13">
    <source>
        <dbReference type="PROSITE" id="PS50111"/>
    </source>
</evidence>
<dbReference type="SMART" id="SM00304">
    <property type="entry name" value="HAMP"/>
    <property type="match status" value="2"/>
</dbReference>
<name>A0A6B3N474_9CYAN</name>
<dbReference type="SMART" id="SM00283">
    <property type="entry name" value="MA"/>
    <property type="match status" value="1"/>
</dbReference>
<dbReference type="InterPro" id="IPR016132">
    <property type="entry name" value="Phyto_chromo_attachment"/>
</dbReference>
<dbReference type="InterPro" id="IPR004089">
    <property type="entry name" value="MCPsignal_dom"/>
</dbReference>
<dbReference type="InterPro" id="IPR029016">
    <property type="entry name" value="GAF-like_dom_sf"/>
</dbReference>
<keyword evidence="2" id="KW-1003">Cell membrane</keyword>
<dbReference type="Gene3D" id="3.30.450.40">
    <property type="match status" value="1"/>
</dbReference>
<reference evidence="15" key="1">
    <citation type="submission" date="2019-11" db="EMBL/GenBank/DDBJ databases">
        <title>Genomic insights into an expanded diversity of filamentous marine cyanobacteria reveals the extraordinary biosynthetic potential of Moorea and Okeania.</title>
        <authorList>
            <person name="Ferreira Leao T."/>
            <person name="Wang M."/>
            <person name="Moss N."/>
            <person name="Da Silva R."/>
            <person name="Sanders J."/>
            <person name="Nurk S."/>
            <person name="Gurevich A."/>
            <person name="Humphrey G."/>
            <person name="Reher R."/>
            <person name="Zhu Q."/>
            <person name="Belda-Ferre P."/>
            <person name="Glukhov E."/>
            <person name="Rex R."/>
            <person name="Dorrestein P.C."/>
            <person name="Knight R."/>
            <person name="Pevzner P."/>
            <person name="Gerwick W.H."/>
            <person name="Gerwick L."/>
        </authorList>
    </citation>
    <scope>NUCLEOTIDE SEQUENCE</scope>
    <source>
        <strain evidence="15">SIO1C4</strain>
    </source>
</reference>
<accession>A0A6B3N474</accession>
<dbReference type="GO" id="GO:0004888">
    <property type="term" value="F:transmembrane signaling receptor activity"/>
    <property type="evidence" value="ECO:0007669"/>
    <property type="project" value="InterPro"/>
</dbReference>
<keyword evidence="7 9" id="KW-0807">Transducer</keyword>
<proteinExistence type="inferred from homology"/>
<evidence type="ECO:0000256" key="11">
    <source>
        <dbReference type="SAM" id="Phobius"/>
    </source>
</evidence>
<evidence type="ECO:0000256" key="4">
    <source>
        <dbReference type="ARBA" id="ARBA00022692"/>
    </source>
</evidence>
<dbReference type="GO" id="GO:0006935">
    <property type="term" value="P:chemotaxis"/>
    <property type="evidence" value="ECO:0007669"/>
    <property type="project" value="UniProtKB-KW"/>
</dbReference>
<feature type="coiled-coil region" evidence="10">
    <location>
        <begin position="384"/>
        <end position="415"/>
    </location>
</feature>
<dbReference type="Gene3D" id="1.10.287.950">
    <property type="entry name" value="Methyl-accepting chemotaxis protein"/>
    <property type="match status" value="1"/>
</dbReference>
<feature type="domain" description="Phytochrome chromophore attachment site" evidence="12">
    <location>
        <begin position="427"/>
        <end position="563"/>
    </location>
</feature>
<keyword evidence="10" id="KW-0175">Coiled coil</keyword>
<keyword evidence="4 11" id="KW-0812">Transmembrane</keyword>
<evidence type="ECO:0000256" key="5">
    <source>
        <dbReference type="ARBA" id="ARBA00022989"/>
    </source>
</evidence>
<comment type="caution">
    <text evidence="15">The sequence shown here is derived from an EMBL/GenBank/DDBJ whole genome shotgun (WGS) entry which is preliminary data.</text>
</comment>